<dbReference type="GO" id="GO:0016813">
    <property type="term" value="F:hydrolase activity, acting on carbon-nitrogen (but not peptide) bonds, in linear amidines"/>
    <property type="evidence" value="ECO:0007669"/>
    <property type="project" value="UniProtKB-ARBA"/>
</dbReference>
<evidence type="ECO:0000313" key="2">
    <source>
        <dbReference type="Proteomes" id="UP000051221"/>
    </source>
</evidence>
<dbReference type="EMBL" id="LKHS01000001">
    <property type="protein sequence ID" value="KQH87744.1"/>
    <property type="molecule type" value="Genomic_DNA"/>
</dbReference>
<dbReference type="GO" id="GO:0046872">
    <property type="term" value="F:metal ion binding"/>
    <property type="evidence" value="ECO:0007669"/>
    <property type="project" value="InterPro"/>
</dbReference>
<dbReference type="RefSeq" id="WP_055464898.1">
    <property type="nucleotide sequence ID" value="NZ_JBLXEQ010000002.1"/>
</dbReference>
<dbReference type="Proteomes" id="UP000051221">
    <property type="component" value="Unassembled WGS sequence"/>
</dbReference>
<comment type="caution">
    <text evidence="1">The sequence shown here is derived from an EMBL/GenBank/DDBJ whole genome shotgun (WGS) entry which is preliminary data.</text>
</comment>
<reference evidence="1 2" key="1">
    <citation type="submission" date="2015-08" db="EMBL/GenBank/DDBJ databases">
        <title>Antibacterial properties of a collection of Vibrionaceae strains.</title>
        <authorList>
            <person name="Giubergia S."/>
        </authorList>
    </citation>
    <scope>NUCLEOTIDE SEQUENCE [LARGE SCALE GENOMIC DNA]</scope>
    <source>
        <strain evidence="1 2">S0821</strain>
    </source>
</reference>
<dbReference type="InterPro" id="IPR023696">
    <property type="entry name" value="Ureohydrolase_dom_sf"/>
</dbReference>
<dbReference type="AlphaFoldDB" id="A0A0Q2V4P2"/>
<gene>
    <name evidence="1" type="ORF">AMR76_00110</name>
</gene>
<dbReference type="Gene3D" id="3.40.800.10">
    <property type="entry name" value="Ureohydrolase domain"/>
    <property type="match status" value="1"/>
</dbReference>
<keyword evidence="2" id="KW-1185">Reference proteome</keyword>
<organism evidence="1 2">
    <name type="scientific">Vibrio furnissii</name>
    <dbReference type="NCBI Taxonomy" id="29494"/>
    <lineage>
        <taxon>Bacteria</taxon>
        <taxon>Pseudomonadati</taxon>
        <taxon>Pseudomonadota</taxon>
        <taxon>Gammaproteobacteria</taxon>
        <taxon>Vibrionales</taxon>
        <taxon>Vibrionaceae</taxon>
        <taxon>Vibrio</taxon>
    </lineage>
</organism>
<sequence length="278" mass="31507">MLSLFKRYRLSRTAVPHISAFTFMTVCERVKPMSRVEFEFAQQSLEFASDWLYQQQSNPNYADAGHLVLNDASDARYQHVLSRHLALSSVPVVLANCHELLLNALPVLALDNEEIGMIHVGHDFELKQTLDPQVGSVYHFALSRFSNARLFCLGIDAERVPSQTWEYAEDLGCDWLTEEECSFRNRNQLKSQLSHYIEHCDQLVLSVDLASLVPGNGLDEHKILDNQLVLRAIRQAVMSGKVKMIQLVGAKDKLIYSKQTKEIVDELCSLSAEVAHAY</sequence>
<dbReference type="InParanoid" id="A0A0Q2V4P2"/>
<accession>A0A0Q2V4P2</accession>
<dbReference type="SUPFAM" id="SSF52768">
    <property type="entry name" value="Arginase/deacetylase"/>
    <property type="match status" value="1"/>
</dbReference>
<evidence type="ECO:0000313" key="1">
    <source>
        <dbReference type="EMBL" id="KQH87744.1"/>
    </source>
</evidence>
<protein>
    <submittedName>
        <fullName evidence="1">Arginase</fullName>
    </submittedName>
</protein>
<name>A0A0Q2V4P2_VIBFU</name>
<proteinExistence type="predicted"/>